<dbReference type="Proteomes" id="UP000000304">
    <property type="component" value="Chromosome 3R"/>
</dbReference>
<name>B4QV22_DROSI</name>
<protein>
    <submittedName>
        <fullName evidence="1">GD19197</fullName>
    </submittedName>
</protein>
<dbReference type="AlphaFoldDB" id="B4QV22"/>
<dbReference type="EMBL" id="CM000364">
    <property type="protein sequence ID" value="EDX12505.1"/>
    <property type="molecule type" value="Genomic_DNA"/>
</dbReference>
<organism evidence="1 2">
    <name type="scientific">Drosophila simulans</name>
    <name type="common">Fruit fly</name>
    <dbReference type="NCBI Taxonomy" id="7240"/>
    <lineage>
        <taxon>Eukaryota</taxon>
        <taxon>Metazoa</taxon>
        <taxon>Ecdysozoa</taxon>
        <taxon>Arthropoda</taxon>
        <taxon>Hexapoda</taxon>
        <taxon>Insecta</taxon>
        <taxon>Pterygota</taxon>
        <taxon>Neoptera</taxon>
        <taxon>Endopterygota</taxon>
        <taxon>Diptera</taxon>
        <taxon>Brachycera</taxon>
        <taxon>Muscomorpha</taxon>
        <taxon>Ephydroidea</taxon>
        <taxon>Drosophilidae</taxon>
        <taxon>Drosophila</taxon>
        <taxon>Sophophora</taxon>
    </lineage>
</organism>
<evidence type="ECO:0000313" key="1">
    <source>
        <dbReference type="EMBL" id="EDX12505.1"/>
    </source>
</evidence>
<dbReference type="HOGENOM" id="CLU_1231064_0_0_1"/>
<proteinExistence type="predicted"/>
<gene>
    <name evidence="1" type="primary">Dsim\GD19197</name>
    <name evidence="1" type="ORF">Dsim_GD19197</name>
</gene>
<reference evidence="1 2" key="1">
    <citation type="journal article" date="2007" name="Nature">
        <title>Evolution of genes and genomes on the Drosophila phylogeny.</title>
        <authorList>
            <consortium name="Drosophila 12 Genomes Consortium"/>
            <person name="Clark A.G."/>
            <person name="Eisen M.B."/>
            <person name="Smith D.R."/>
            <person name="Bergman C.M."/>
            <person name="Oliver B."/>
            <person name="Markow T.A."/>
            <person name="Kaufman T.C."/>
            <person name="Kellis M."/>
            <person name="Gelbart W."/>
            <person name="Iyer V.N."/>
            <person name="Pollard D.A."/>
            <person name="Sackton T.B."/>
            <person name="Larracuente A.M."/>
            <person name="Singh N.D."/>
            <person name="Abad J.P."/>
            <person name="Abt D.N."/>
            <person name="Adryan B."/>
            <person name="Aguade M."/>
            <person name="Akashi H."/>
            <person name="Anderson W.W."/>
            <person name="Aquadro C.F."/>
            <person name="Ardell D.H."/>
            <person name="Arguello R."/>
            <person name="Artieri C.G."/>
            <person name="Barbash D.A."/>
            <person name="Barker D."/>
            <person name="Barsanti P."/>
            <person name="Batterham P."/>
            <person name="Batzoglou S."/>
            <person name="Begun D."/>
            <person name="Bhutkar A."/>
            <person name="Blanco E."/>
            <person name="Bosak S.A."/>
            <person name="Bradley R.K."/>
            <person name="Brand A.D."/>
            <person name="Brent M.R."/>
            <person name="Brooks A.N."/>
            <person name="Brown R.H."/>
            <person name="Butlin R.K."/>
            <person name="Caggese C."/>
            <person name="Calvi B.R."/>
            <person name="Bernardo de Carvalho A."/>
            <person name="Caspi A."/>
            <person name="Castrezana S."/>
            <person name="Celniker S.E."/>
            <person name="Chang J.L."/>
            <person name="Chapple C."/>
            <person name="Chatterji S."/>
            <person name="Chinwalla A."/>
            <person name="Civetta A."/>
            <person name="Clifton S.W."/>
            <person name="Comeron J.M."/>
            <person name="Costello J.C."/>
            <person name="Coyne J.A."/>
            <person name="Daub J."/>
            <person name="David R.G."/>
            <person name="Delcher A.L."/>
            <person name="Delehaunty K."/>
            <person name="Do C.B."/>
            <person name="Ebling H."/>
            <person name="Edwards K."/>
            <person name="Eickbush T."/>
            <person name="Evans J.D."/>
            <person name="Filipski A."/>
            <person name="Findeiss S."/>
            <person name="Freyhult E."/>
            <person name="Fulton L."/>
            <person name="Fulton R."/>
            <person name="Garcia A.C."/>
            <person name="Gardiner A."/>
            <person name="Garfield D.A."/>
            <person name="Garvin B.E."/>
            <person name="Gibson G."/>
            <person name="Gilbert D."/>
            <person name="Gnerre S."/>
            <person name="Godfrey J."/>
            <person name="Good R."/>
            <person name="Gotea V."/>
            <person name="Gravely B."/>
            <person name="Greenberg A.J."/>
            <person name="Griffiths-Jones S."/>
            <person name="Gross S."/>
            <person name="Guigo R."/>
            <person name="Gustafson E.A."/>
            <person name="Haerty W."/>
            <person name="Hahn M.W."/>
            <person name="Halligan D.L."/>
            <person name="Halpern A.L."/>
            <person name="Halter G.M."/>
            <person name="Han M.V."/>
            <person name="Heger A."/>
            <person name="Hillier L."/>
            <person name="Hinrichs A.S."/>
            <person name="Holmes I."/>
            <person name="Hoskins R.A."/>
            <person name="Hubisz M.J."/>
            <person name="Hultmark D."/>
            <person name="Huntley M.A."/>
            <person name="Jaffe D.B."/>
            <person name="Jagadeeshan S."/>
            <person name="Jeck W.R."/>
            <person name="Johnson J."/>
            <person name="Jones C.D."/>
            <person name="Jordan W.C."/>
            <person name="Karpen G.H."/>
            <person name="Kataoka E."/>
            <person name="Keightley P.D."/>
            <person name="Kheradpour P."/>
            <person name="Kirkness E.F."/>
            <person name="Koerich L.B."/>
            <person name="Kristiansen K."/>
            <person name="Kudrna D."/>
            <person name="Kulathinal R.J."/>
            <person name="Kumar S."/>
            <person name="Kwok R."/>
            <person name="Lander E."/>
            <person name="Langley C.H."/>
            <person name="Lapoint R."/>
            <person name="Lazzaro B.P."/>
            <person name="Lee S.J."/>
            <person name="Levesque L."/>
            <person name="Li R."/>
            <person name="Lin C.F."/>
            <person name="Lin M.F."/>
            <person name="Lindblad-Toh K."/>
            <person name="Llopart A."/>
            <person name="Long M."/>
            <person name="Low L."/>
            <person name="Lozovsky E."/>
            <person name="Lu J."/>
            <person name="Luo M."/>
            <person name="Machado C.A."/>
            <person name="Makalowski W."/>
            <person name="Marzo M."/>
            <person name="Matsuda M."/>
            <person name="Matzkin L."/>
            <person name="McAllister B."/>
            <person name="McBride C.S."/>
            <person name="McKernan B."/>
            <person name="McKernan K."/>
            <person name="Mendez-Lago M."/>
            <person name="Minx P."/>
            <person name="Mollenhauer M.U."/>
            <person name="Montooth K."/>
            <person name="Mount S.M."/>
            <person name="Mu X."/>
            <person name="Myers E."/>
            <person name="Negre B."/>
            <person name="Newfeld S."/>
            <person name="Nielsen R."/>
            <person name="Noor M.A."/>
            <person name="O'Grady P."/>
            <person name="Pachter L."/>
            <person name="Papaceit M."/>
            <person name="Parisi M.J."/>
            <person name="Parisi M."/>
            <person name="Parts L."/>
            <person name="Pedersen J.S."/>
            <person name="Pesole G."/>
            <person name="Phillippy A.M."/>
            <person name="Ponting C.P."/>
            <person name="Pop M."/>
            <person name="Porcelli D."/>
            <person name="Powell J.R."/>
            <person name="Prohaska S."/>
            <person name="Pruitt K."/>
            <person name="Puig M."/>
            <person name="Quesneville H."/>
            <person name="Ram K.R."/>
            <person name="Rand D."/>
            <person name="Rasmussen M.D."/>
            <person name="Reed L.K."/>
            <person name="Reenan R."/>
            <person name="Reily A."/>
            <person name="Remington K.A."/>
            <person name="Rieger T.T."/>
            <person name="Ritchie M.G."/>
            <person name="Robin C."/>
            <person name="Rogers Y.H."/>
            <person name="Rohde C."/>
            <person name="Rozas J."/>
            <person name="Rubenfield M.J."/>
            <person name="Ruiz A."/>
            <person name="Russo S."/>
            <person name="Salzberg S.L."/>
            <person name="Sanchez-Gracia A."/>
            <person name="Saranga D.J."/>
            <person name="Sato H."/>
            <person name="Schaeffer S.W."/>
            <person name="Schatz M.C."/>
            <person name="Schlenke T."/>
            <person name="Schwartz R."/>
            <person name="Segarra C."/>
            <person name="Singh R.S."/>
            <person name="Sirot L."/>
            <person name="Sirota M."/>
            <person name="Sisneros N.B."/>
            <person name="Smith C.D."/>
            <person name="Smith T.F."/>
            <person name="Spieth J."/>
            <person name="Stage D.E."/>
            <person name="Stark A."/>
            <person name="Stephan W."/>
            <person name="Strausberg R.L."/>
            <person name="Strempel S."/>
            <person name="Sturgill D."/>
            <person name="Sutton G."/>
            <person name="Sutton G.G."/>
            <person name="Tao W."/>
            <person name="Teichmann S."/>
            <person name="Tobari Y.N."/>
            <person name="Tomimura Y."/>
            <person name="Tsolas J.M."/>
            <person name="Valente V.L."/>
            <person name="Venter E."/>
            <person name="Venter J.C."/>
            <person name="Vicario S."/>
            <person name="Vieira F.G."/>
            <person name="Vilella A.J."/>
            <person name="Villasante A."/>
            <person name="Walenz B."/>
            <person name="Wang J."/>
            <person name="Wasserman M."/>
            <person name="Watts T."/>
            <person name="Wilson D."/>
            <person name="Wilson R.K."/>
            <person name="Wing R.A."/>
            <person name="Wolfner M.F."/>
            <person name="Wong A."/>
            <person name="Wong G.K."/>
            <person name="Wu C.I."/>
            <person name="Wu G."/>
            <person name="Yamamoto D."/>
            <person name="Yang H.P."/>
            <person name="Yang S.P."/>
            <person name="Yorke J.A."/>
            <person name="Yoshida K."/>
            <person name="Zdobnov E."/>
            <person name="Zhang P."/>
            <person name="Zhang Y."/>
            <person name="Zimin A.V."/>
            <person name="Baldwin J."/>
            <person name="Abdouelleil A."/>
            <person name="Abdulkadir J."/>
            <person name="Abebe A."/>
            <person name="Abera B."/>
            <person name="Abreu J."/>
            <person name="Acer S.C."/>
            <person name="Aftuck L."/>
            <person name="Alexander A."/>
            <person name="An P."/>
            <person name="Anderson E."/>
            <person name="Anderson S."/>
            <person name="Arachi H."/>
            <person name="Azer M."/>
            <person name="Bachantsang P."/>
            <person name="Barry A."/>
            <person name="Bayul T."/>
            <person name="Berlin A."/>
            <person name="Bessette D."/>
            <person name="Bloom T."/>
            <person name="Blye J."/>
            <person name="Boguslavskiy L."/>
            <person name="Bonnet C."/>
            <person name="Boukhgalter B."/>
            <person name="Bourzgui I."/>
            <person name="Brown A."/>
            <person name="Cahill P."/>
            <person name="Channer S."/>
            <person name="Cheshatsang Y."/>
            <person name="Chuda L."/>
            <person name="Citroen M."/>
            <person name="Collymore A."/>
            <person name="Cooke P."/>
            <person name="Costello M."/>
            <person name="D'Aco K."/>
            <person name="Daza R."/>
            <person name="De Haan G."/>
            <person name="DeGray S."/>
            <person name="DeMaso C."/>
            <person name="Dhargay N."/>
            <person name="Dooley K."/>
            <person name="Dooley E."/>
            <person name="Doricent M."/>
            <person name="Dorje P."/>
            <person name="Dorjee K."/>
            <person name="Dupes A."/>
            <person name="Elong R."/>
            <person name="Falk J."/>
            <person name="Farina A."/>
            <person name="Faro S."/>
            <person name="Ferguson D."/>
            <person name="Fisher S."/>
            <person name="Foley C.D."/>
            <person name="Franke A."/>
            <person name="Friedrich D."/>
            <person name="Gadbois L."/>
            <person name="Gearin G."/>
            <person name="Gearin C.R."/>
            <person name="Giannoukos G."/>
            <person name="Goode T."/>
            <person name="Graham J."/>
            <person name="Grandbois E."/>
            <person name="Grewal S."/>
            <person name="Gyaltsen K."/>
            <person name="Hafez N."/>
            <person name="Hagos B."/>
            <person name="Hall J."/>
            <person name="Henson C."/>
            <person name="Hollinger A."/>
            <person name="Honan T."/>
            <person name="Huard M.D."/>
            <person name="Hughes L."/>
            <person name="Hurhula B."/>
            <person name="Husby M.E."/>
            <person name="Kamat A."/>
            <person name="Kanga B."/>
            <person name="Kashin S."/>
            <person name="Khazanovich D."/>
            <person name="Kisner P."/>
            <person name="Lance K."/>
            <person name="Lara M."/>
            <person name="Lee W."/>
            <person name="Lennon N."/>
            <person name="Letendre F."/>
            <person name="LeVine R."/>
            <person name="Lipovsky A."/>
            <person name="Liu X."/>
            <person name="Liu J."/>
            <person name="Liu S."/>
            <person name="Lokyitsang T."/>
            <person name="Lokyitsang Y."/>
            <person name="Lubonja R."/>
            <person name="Lui A."/>
            <person name="MacDonald P."/>
            <person name="Magnisalis V."/>
            <person name="Maru K."/>
            <person name="Matthews C."/>
            <person name="McCusker W."/>
            <person name="McDonough S."/>
            <person name="Mehta T."/>
            <person name="Meldrim J."/>
            <person name="Meneus L."/>
            <person name="Mihai O."/>
            <person name="Mihalev A."/>
            <person name="Mihova T."/>
            <person name="Mittelman R."/>
            <person name="Mlenga V."/>
            <person name="Montmayeur A."/>
            <person name="Mulrain L."/>
            <person name="Navidi A."/>
            <person name="Naylor J."/>
            <person name="Negash T."/>
            <person name="Nguyen T."/>
            <person name="Nguyen N."/>
            <person name="Nicol R."/>
            <person name="Norbu C."/>
            <person name="Norbu N."/>
            <person name="Novod N."/>
            <person name="O'Neill B."/>
            <person name="Osman S."/>
            <person name="Markiewicz E."/>
            <person name="Oyono O.L."/>
            <person name="Patti C."/>
            <person name="Phunkhang P."/>
            <person name="Pierre F."/>
            <person name="Priest M."/>
            <person name="Raghuraman S."/>
            <person name="Rege F."/>
            <person name="Reyes R."/>
            <person name="Rise C."/>
            <person name="Rogov P."/>
            <person name="Ross K."/>
            <person name="Ryan E."/>
            <person name="Settipalli S."/>
            <person name="Shea T."/>
            <person name="Sherpa N."/>
            <person name="Shi L."/>
            <person name="Shih D."/>
            <person name="Sparrow T."/>
            <person name="Spaulding J."/>
            <person name="Stalker J."/>
            <person name="Stange-Thomann N."/>
            <person name="Stavropoulos S."/>
            <person name="Stone C."/>
            <person name="Strader C."/>
            <person name="Tesfaye S."/>
            <person name="Thomson T."/>
            <person name="Thoulutsang Y."/>
            <person name="Thoulutsang D."/>
            <person name="Topham K."/>
            <person name="Topping I."/>
            <person name="Tsamla T."/>
            <person name="Vassiliev H."/>
            <person name="Vo A."/>
            <person name="Wangchuk T."/>
            <person name="Wangdi T."/>
            <person name="Weiand M."/>
            <person name="Wilkinson J."/>
            <person name="Wilson A."/>
            <person name="Yadav S."/>
            <person name="Young G."/>
            <person name="Yu Q."/>
            <person name="Zembek L."/>
            <person name="Zhong D."/>
            <person name="Zimmer A."/>
            <person name="Zwirko Z."/>
            <person name="Jaffe D.B."/>
            <person name="Alvarez P."/>
            <person name="Brockman W."/>
            <person name="Butler J."/>
            <person name="Chin C."/>
            <person name="Gnerre S."/>
            <person name="Grabherr M."/>
            <person name="Kleber M."/>
            <person name="Mauceli E."/>
            <person name="MacCallum I."/>
        </authorList>
    </citation>
    <scope>NUCLEOTIDE SEQUENCE [LARGE SCALE GENOMIC DNA]</scope>
    <source>
        <strain evidence="2">white501</strain>
    </source>
</reference>
<evidence type="ECO:0000313" key="2">
    <source>
        <dbReference type="Proteomes" id="UP000000304"/>
    </source>
</evidence>
<accession>B4QV22</accession>
<keyword evidence="2" id="KW-1185">Reference proteome</keyword>
<sequence length="225" mass="25647">MSRHMKGSRTWNLELELNLYLNRYLNLVGRSDRRAGSANQNILSQAGIAEREVVLRMRIWRSGDLRIWRSDDRESRAERLEGQMKSVVAQLSAIDVAALYHYHIWPEGRYQTLTENRESAIPESSIGNQGELSRVSGIAACPAQDKCLSSPSASESLAQIRKADSPCTGKKYQLTLPFKMIKVMPYSISCYYQSIGDRRSSMVDGRWLAGSESLWQEYPADHMRR</sequence>